<proteinExistence type="predicted"/>
<dbReference type="InterPro" id="IPR010753">
    <property type="entry name" value="DUF1330"/>
</dbReference>
<dbReference type="RefSeq" id="WP_153661997.1">
    <property type="nucleotide sequence ID" value="NZ_JAAIKR010000004.1"/>
</dbReference>
<dbReference type="InterPro" id="IPR011008">
    <property type="entry name" value="Dimeric_a/b-barrel"/>
</dbReference>
<protein>
    <submittedName>
        <fullName evidence="2">DUF1330 domain-containing protein</fullName>
    </submittedName>
</protein>
<gene>
    <name evidence="2" type="ORF">G3R48_05815</name>
</gene>
<evidence type="ECO:0000313" key="3">
    <source>
        <dbReference type="Proteomes" id="UP000811844"/>
    </source>
</evidence>
<dbReference type="PANTHER" id="PTHR41521:SF4">
    <property type="entry name" value="BLR0684 PROTEIN"/>
    <property type="match status" value="1"/>
</dbReference>
<reference evidence="2 3" key="1">
    <citation type="submission" date="2020-02" db="EMBL/GenBank/DDBJ databases">
        <title>Shewanella WXL01 sp. nov., a marine bacterium isolated from green algae in Luhuitou Fringing Reef (Northern South China Sea).</title>
        <authorList>
            <person name="Wang X."/>
        </authorList>
    </citation>
    <scope>NUCLEOTIDE SEQUENCE [LARGE SCALE GENOMIC DNA]</scope>
    <source>
        <strain evidence="2 3">MCCC 1A01895</strain>
    </source>
</reference>
<dbReference type="SUPFAM" id="SSF54909">
    <property type="entry name" value="Dimeric alpha+beta barrel"/>
    <property type="match status" value="1"/>
</dbReference>
<feature type="domain" description="DUF1330" evidence="1">
    <location>
        <begin position="4"/>
        <end position="96"/>
    </location>
</feature>
<sequence>MTKHYSVLEVTPTSSGWGADYIGPASKVMAKYGGRYLARTANHERLEGQADIPAMRIIIEWPSKQAALNFMSDPEYVPHLQARTKGSISHHALIEATDDIA</sequence>
<dbReference type="Pfam" id="PF07045">
    <property type="entry name" value="DUF1330"/>
    <property type="match status" value="1"/>
</dbReference>
<evidence type="ECO:0000313" key="2">
    <source>
        <dbReference type="EMBL" id="MBR9727500.1"/>
    </source>
</evidence>
<name>A0ABS5I0E7_9GAMM</name>
<dbReference type="Gene3D" id="3.30.70.100">
    <property type="match status" value="1"/>
</dbReference>
<dbReference type="PANTHER" id="PTHR41521">
    <property type="match status" value="1"/>
</dbReference>
<organism evidence="2 3">
    <name type="scientific">Shewanella intestini</name>
    <dbReference type="NCBI Taxonomy" id="2017544"/>
    <lineage>
        <taxon>Bacteria</taxon>
        <taxon>Pseudomonadati</taxon>
        <taxon>Pseudomonadota</taxon>
        <taxon>Gammaproteobacteria</taxon>
        <taxon>Alteromonadales</taxon>
        <taxon>Shewanellaceae</taxon>
        <taxon>Shewanella</taxon>
    </lineage>
</organism>
<dbReference type="Proteomes" id="UP000811844">
    <property type="component" value="Unassembled WGS sequence"/>
</dbReference>
<dbReference type="EMBL" id="JAAIKR010000004">
    <property type="protein sequence ID" value="MBR9727500.1"/>
    <property type="molecule type" value="Genomic_DNA"/>
</dbReference>
<keyword evidence="3" id="KW-1185">Reference proteome</keyword>
<accession>A0ABS5I0E7</accession>
<comment type="caution">
    <text evidence="2">The sequence shown here is derived from an EMBL/GenBank/DDBJ whole genome shotgun (WGS) entry which is preliminary data.</text>
</comment>
<evidence type="ECO:0000259" key="1">
    <source>
        <dbReference type="Pfam" id="PF07045"/>
    </source>
</evidence>